<proteinExistence type="predicted"/>
<name>A0A937A0H7_9FLAO</name>
<evidence type="ECO:0000313" key="1">
    <source>
        <dbReference type="EMBL" id="MBL0685746.1"/>
    </source>
</evidence>
<organism evidence="1 2">
    <name type="scientific">Aquimarina mytili</name>
    <dbReference type="NCBI Taxonomy" id="874423"/>
    <lineage>
        <taxon>Bacteria</taxon>
        <taxon>Pseudomonadati</taxon>
        <taxon>Bacteroidota</taxon>
        <taxon>Flavobacteriia</taxon>
        <taxon>Flavobacteriales</taxon>
        <taxon>Flavobacteriaceae</taxon>
        <taxon>Aquimarina</taxon>
    </lineage>
</organism>
<dbReference type="EMBL" id="JAERQJ010000012">
    <property type="protein sequence ID" value="MBL0685746.1"/>
    <property type="molecule type" value="Genomic_DNA"/>
</dbReference>
<sequence length="230" mass="27088">MKLLIDKYSQAEIAMVLNAKEISFPYLSTLIFFDLIARDVLTTVGEGGEQLYLALDSIHFKSGERLDEYVQKEFEKKLLKHFRNTRHSFSIFYIFNHFFEDYNNEYDLKRDIINSENLLGLFDLHYNLTKKGKLLKQEILSNYSAFGEIKGLNYFTVLAPYKQNSNEGYPADFFKKRIIIDDFEDTFEIKLIDTVFEFFYDQWLKEKKLKSLHGKLQWGKYGGGPTDAPI</sequence>
<comment type="caution">
    <text evidence="1">The sequence shown here is derived from an EMBL/GenBank/DDBJ whole genome shotgun (WGS) entry which is preliminary data.</text>
</comment>
<dbReference type="RefSeq" id="WP_201924116.1">
    <property type="nucleotide sequence ID" value="NZ_BAABAX010000018.1"/>
</dbReference>
<reference evidence="1" key="1">
    <citation type="submission" date="2021-01" db="EMBL/GenBank/DDBJ databases">
        <authorList>
            <person name="Zhong Y.L."/>
        </authorList>
    </citation>
    <scope>NUCLEOTIDE SEQUENCE</scope>
    <source>
        <strain evidence="1">KCTC 23302</strain>
    </source>
</reference>
<accession>A0A937A0H7</accession>
<keyword evidence="2" id="KW-1185">Reference proteome</keyword>
<gene>
    <name evidence="1" type="ORF">JJQ60_19595</name>
</gene>
<protein>
    <submittedName>
        <fullName evidence="1">Uncharacterized protein</fullName>
    </submittedName>
</protein>
<dbReference type="Proteomes" id="UP000651057">
    <property type="component" value="Unassembled WGS sequence"/>
</dbReference>
<dbReference type="AlphaFoldDB" id="A0A937A0H7"/>
<evidence type="ECO:0000313" key="2">
    <source>
        <dbReference type="Proteomes" id="UP000651057"/>
    </source>
</evidence>